<keyword evidence="1" id="KW-0472">Membrane</keyword>
<protein>
    <submittedName>
        <fullName evidence="2">Prepilin-type N-terminal cleavage/methylation domain-containing protein</fullName>
    </submittedName>
</protein>
<proteinExistence type="predicted"/>
<gene>
    <name evidence="2" type="ORF">GBA63_10105</name>
</gene>
<dbReference type="RefSeq" id="WP_166175794.1">
    <property type="nucleotide sequence ID" value="NZ_CP045119.1"/>
</dbReference>
<dbReference type="Proteomes" id="UP000501452">
    <property type="component" value="Chromosome"/>
</dbReference>
<evidence type="ECO:0000313" key="3">
    <source>
        <dbReference type="Proteomes" id="UP000501452"/>
    </source>
</evidence>
<sequence>MTRFLKGESGYSLVEVMVAIMILAVAIIPMVSMFDAGLNAAVAGSNYDQARALANEKLEETKALTLPAALARYPVGSSTDCNPAPPAGSPFASPSGGCEVTTQYMRLGPSAVEPAGYQTNLIQVSVTVDWASGGNYEVTGLVAK</sequence>
<name>A0A6G8Q901_9ACTN</name>
<organism evidence="2 3">
    <name type="scientific">Rubrobacter tropicus</name>
    <dbReference type="NCBI Taxonomy" id="2653851"/>
    <lineage>
        <taxon>Bacteria</taxon>
        <taxon>Bacillati</taxon>
        <taxon>Actinomycetota</taxon>
        <taxon>Rubrobacteria</taxon>
        <taxon>Rubrobacterales</taxon>
        <taxon>Rubrobacteraceae</taxon>
        <taxon>Rubrobacter</taxon>
    </lineage>
</organism>
<dbReference type="AlphaFoldDB" id="A0A6G8Q901"/>
<keyword evidence="1" id="KW-0812">Transmembrane</keyword>
<keyword evidence="1" id="KW-1133">Transmembrane helix</keyword>
<dbReference type="KEGG" id="rub:GBA63_10105"/>
<dbReference type="NCBIfam" id="TIGR02532">
    <property type="entry name" value="IV_pilin_GFxxxE"/>
    <property type="match status" value="1"/>
</dbReference>
<reference evidence="2 3" key="1">
    <citation type="submission" date="2019-10" db="EMBL/GenBank/DDBJ databases">
        <title>Rubrobacter sp nov SCSIO 52090 isolated from a deep-sea sediment in the South China Sea.</title>
        <authorList>
            <person name="Chen R.W."/>
        </authorList>
    </citation>
    <scope>NUCLEOTIDE SEQUENCE [LARGE SCALE GENOMIC DNA]</scope>
    <source>
        <strain evidence="2 3">SCSIO 52909</strain>
    </source>
</reference>
<dbReference type="Pfam" id="PF07963">
    <property type="entry name" value="N_methyl"/>
    <property type="match status" value="1"/>
</dbReference>
<evidence type="ECO:0000313" key="2">
    <source>
        <dbReference type="EMBL" id="QIN82964.1"/>
    </source>
</evidence>
<feature type="transmembrane region" description="Helical" evidence="1">
    <location>
        <begin position="12"/>
        <end position="34"/>
    </location>
</feature>
<evidence type="ECO:0000256" key="1">
    <source>
        <dbReference type="SAM" id="Phobius"/>
    </source>
</evidence>
<dbReference type="InterPro" id="IPR012902">
    <property type="entry name" value="N_methyl_site"/>
</dbReference>
<accession>A0A6G8Q901</accession>
<keyword evidence="3" id="KW-1185">Reference proteome</keyword>
<dbReference type="EMBL" id="CP045119">
    <property type="protein sequence ID" value="QIN82964.1"/>
    <property type="molecule type" value="Genomic_DNA"/>
</dbReference>